<dbReference type="AlphaFoldDB" id="A0A2U3IE93"/>
<protein>
    <submittedName>
        <fullName evidence="1">Uncharacterized protein</fullName>
    </submittedName>
</protein>
<proteinExistence type="predicted"/>
<organism evidence="1 2">
    <name type="scientific">Caballeronia novacaledonica</name>
    <dbReference type="NCBI Taxonomy" id="1544861"/>
    <lineage>
        <taxon>Bacteria</taxon>
        <taxon>Pseudomonadati</taxon>
        <taxon>Pseudomonadota</taxon>
        <taxon>Betaproteobacteria</taxon>
        <taxon>Burkholderiales</taxon>
        <taxon>Burkholderiaceae</taxon>
        <taxon>Caballeronia</taxon>
    </lineage>
</organism>
<name>A0A2U3IE93_9BURK</name>
<sequence length="46" mass="5477">MYFGTLVTQPRNDQENATWQRDMDASRVVAPGRWNAFWRAFVRLFA</sequence>
<accession>A0A2U3IE93</accession>
<dbReference type="EMBL" id="OGTP01000032">
    <property type="protein sequence ID" value="SPB18521.1"/>
    <property type="molecule type" value="Genomic_DNA"/>
</dbReference>
<dbReference type="RefSeq" id="WP_181291183.1">
    <property type="nucleotide sequence ID" value="NZ_OGTP01000032.1"/>
</dbReference>
<gene>
    <name evidence="1" type="ORF">NOV72_05720</name>
</gene>
<dbReference type="Proteomes" id="UP000238169">
    <property type="component" value="Unassembled WGS sequence"/>
</dbReference>
<reference evidence="2" key="1">
    <citation type="submission" date="2018-01" db="EMBL/GenBank/DDBJ databases">
        <authorList>
            <person name="Peeters C."/>
        </authorList>
    </citation>
    <scope>NUCLEOTIDE SEQUENCE [LARGE SCALE GENOMIC DNA]</scope>
</reference>
<keyword evidence="2" id="KW-1185">Reference proteome</keyword>
<evidence type="ECO:0000313" key="1">
    <source>
        <dbReference type="EMBL" id="SPB18521.1"/>
    </source>
</evidence>
<evidence type="ECO:0000313" key="2">
    <source>
        <dbReference type="Proteomes" id="UP000238169"/>
    </source>
</evidence>